<sequence length="1205" mass="135437">MKTPMAPSLSLDKDSKGKPVDVTLYRGMIGSLLYLTASRPDIMYSTCLCARYQAEPKESHLTAVKRIFRYLKETPNLGLWYSKDSGFDLTAYSDSDFAGCKIDRKSTTGGCHLLGGKLVSWTSKKQNSVSTSTAEAEYVAAEICCAQVLWLRNQLQDYDIQLSKIPIYCDNTSAIAIANNPVLHSKTKHIEVRYHFIRDHVMNGDIELHFVPTEYQLADLFTKPLDVTRFNMLISELGMMAATTSTSLDAQLSTEATTLLTASGSLLIVIPQHDVQFKANNLVGLFDLPKGKEYLQPAKDFLLGSPLKTAFTINPKPHNPLLIQLWSTAMVAHEKNSKGKMHEVIKFQIKEDIISFGIGTLRNVLQIPGKKGYPPPPTSEEVIALLDDIGYRWPEKEGVVLTKTSATVHKTGLNATFYYIWNTFGLCLTGKTGSTEQFPTVIQNMIYSALKNRKFDYVRHIWDDMVKKIKTPKRVVNVPFTRFFSVVLELHMKTAYPTEVTFNYAIGPKFLDQVLPKPDDVPLSVVLVLPEPEQDTEEQLASPSSQGMFSSISSKPSSSLSMQAMSVANPLLTSPAATTSALQKRPPPSGSSPPPPPKRAKSKPQKKKSKGAVADTPAPQLHEPEVVQLEHSENVDGNRSDAVQASASAGHPQLQQDDPFDEFVYTDSERQLSAAKLSQGSGLDQDLEAVERKNMEINKGLIKMIFSISFDGRPGGEPYKHLEAFEDICDLFNATEDEVKLRVFPFTLTHRAKDWFKRLTPGSIKTWEDLKSAFLSRYFSISKVNKIKAEIRQFKQGKEHLAKAWERYKDLLLKLPNHGIDDKEVMDIFYAGLTNDSRFWLDSSSGGIFYYKTVTEARKLLDDLEAHYLDWSTDKEESTPAQLNGISSSDKPQFKCTNCGNAPPTEGHTWKKDEHKRRTTNPGFVKFVAEIYKSTDQILREVKGAFPHVEIDEQAEVVEPEIELSSLPRKKVKEETVGLKESTTSHEPTQIEELSIMDQPMTKQEVIPPWSDSDDSDDEFTWQVNTTEEYHDEDCLDGIETLMQDDQVEESTPEEASPDQSIPQQKVSQPFVKSDDSNSSLILQDETMGEQSDGEDFEQEVYEEQTPIKYLSPIQPKVNLPISECDDTNNEPLFCQVNRYEDPFWEASCQKQLVEPTHIMEYLKDLIPRIPNPYTHSAKKRNTNRSNKWCATLPGGSHVGKSVSP</sequence>
<feature type="region of interest" description="Disordered" evidence="1">
    <location>
        <begin position="534"/>
        <end position="556"/>
    </location>
</feature>
<feature type="non-terminal residue" evidence="3">
    <location>
        <position position="1205"/>
    </location>
</feature>
<evidence type="ECO:0000313" key="3">
    <source>
        <dbReference type="EMBL" id="KAJ9548573.1"/>
    </source>
</evidence>
<feature type="compositionally biased region" description="Acidic residues" evidence="1">
    <location>
        <begin position="1047"/>
        <end position="1057"/>
    </location>
</feature>
<dbReference type="Proteomes" id="UP001172457">
    <property type="component" value="Chromosome 5"/>
</dbReference>
<dbReference type="PANTHER" id="PTHR11439:SF495">
    <property type="entry name" value="REVERSE TRANSCRIPTASE, RNA-DEPENDENT DNA POLYMERASE-RELATED"/>
    <property type="match status" value="1"/>
</dbReference>
<dbReference type="AlphaFoldDB" id="A0AA38TDA7"/>
<comment type="caution">
    <text evidence="3">The sequence shown here is derived from an EMBL/GenBank/DDBJ whole genome shotgun (WGS) entry which is preliminary data.</text>
</comment>
<gene>
    <name evidence="3" type="ORF">OSB04_021116</name>
</gene>
<reference evidence="3" key="1">
    <citation type="submission" date="2023-03" db="EMBL/GenBank/DDBJ databases">
        <title>Chromosome-scale reference genome and RAD-based genetic map of yellow starthistle (Centaurea solstitialis) reveal putative structural variation and QTLs associated with invader traits.</title>
        <authorList>
            <person name="Reatini B."/>
            <person name="Cang F.A."/>
            <person name="Jiang Q."/>
            <person name="Mckibben M.T.W."/>
            <person name="Barker M.S."/>
            <person name="Rieseberg L.H."/>
            <person name="Dlugosch K.M."/>
        </authorList>
    </citation>
    <scope>NUCLEOTIDE SEQUENCE</scope>
    <source>
        <strain evidence="3">CAN-66</strain>
        <tissue evidence="3">Leaf</tissue>
    </source>
</reference>
<protein>
    <recommendedName>
        <fullName evidence="2">Retrotransposon gag domain-containing protein</fullName>
    </recommendedName>
</protein>
<dbReference type="InterPro" id="IPR005162">
    <property type="entry name" value="Retrotrans_gag_dom"/>
</dbReference>
<dbReference type="PANTHER" id="PTHR11439">
    <property type="entry name" value="GAG-POL-RELATED RETROTRANSPOSON"/>
    <property type="match status" value="1"/>
</dbReference>
<keyword evidence="4" id="KW-1185">Reference proteome</keyword>
<feature type="region of interest" description="Disordered" evidence="1">
    <location>
        <begin position="1047"/>
        <end position="1078"/>
    </location>
</feature>
<feature type="region of interest" description="Disordered" evidence="1">
    <location>
        <begin position="975"/>
        <end position="1019"/>
    </location>
</feature>
<feature type="compositionally biased region" description="Polar residues" evidence="1">
    <location>
        <begin position="1058"/>
        <end position="1068"/>
    </location>
</feature>
<evidence type="ECO:0000259" key="2">
    <source>
        <dbReference type="Pfam" id="PF03732"/>
    </source>
</evidence>
<name>A0AA38TDA7_9ASTR</name>
<feature type="compositionally biased region" description="Pro residues" evidence="1">
    <location>
        <begin position="585"/>
        <end position="597"/>
    </location>
</feature>
<feature type="compositionally biased region" description="Basic residues" evidence="1">
    <location>
        <begin position="598"/>
        <end position="610"/>
    </location>
</feature>
<dbReference type="CDD" id="cd09272">
    <property type="entry name" value="RNase_HI_RT_Ty1"/>
    <property type="match status" value="1"/>
</dbReference>
<dbReference type="EMBL" id="JARYMX010000005">
    <property type="protein sequence ID" value="KAJ9548573.1"/>
    <property type="molecule type" value="Genomic_DNA"/>
</dbReference>
<accession>A0AA38TDA7</accession>
<organism evidence="3 4">
    <name type="scientific">Centaurea solstitialis</name>
    <name type="common">yellow star-thistle</name>
    <dbReference type="NCBI Taxonomy" id="347529"/>
    <lineage>
        <taxon>Eukaryota</taxon>
        <taxon>Viridiplantae</taxon>
        <taxon>Streptophyta</taxon>
        <taxon>Embryophyta</taxon>
        <taxon>Tracheophyta</taxon>
        <taxon>Spermatophyta</taxon>
        <taxon>Magnoliopsida</taxon>
        <taxon>eudicotyledons</taxon>
        <taxon>Gunneridae</taxon>
        <taxon>Pentapetalae</taxon>
        <taxon>asterids</taxon>
        <taxon>campanulids</taxon>
        <taxon>Asterales</taxon>
        <taxon>Asteraceae</taxon>
        <taxon>Carduoideae</taxon>
        <taxon>Cardueae</taxon>
        <taxon>Centaureinae</taxon>
        <taxon>Centaurea</taxon>
    </lineage>
</organism>
<feature type="region of interest" description="Disordered" evidence="1">
    <location>
        <begin position="579"/>
        <end position="625"/>
    </location>
</feature>
<dbReference type="InterPro" id="IPR043502">
    <property type="entry name" value="DNA/RNA_pol_sf"/>
</dbReference>
<dbReference type="Pfam" id="PF03732">
    <property type="entry name" value="Retrotrans_gag"/>
    <property type="match status" value="1"/>
</dbReference>
<dbReference type="SUPFAM" id="SSF56672">
    <property type="entry name" value="DNA/RNA polymerases"/>
    <property type="match status" value="1"/>
</dbReference>
<evidence type="ECO:0000313" key="4">
    <source>
        <dbReference type="Proteomes" id="UP001172457"/>
    </source>
</evidence>
<feature type="domain" description="Retrotransposon gag" evidence="2">
    <location>
        <begin position="743"/>
        <end position="834"/>
    </location>
</feature>
<proteinExistence type="predicted"/>
<evidence type="ECO:0000256" key="1">
    <source>
        <dbReference type="SAM" id="MobiDB-lite"/>
    </source>
</evidence>